<dbReference type="Pfam" id="PF13416">
    <property type="entry name" value="SBP_bac_8"/>
    <property type="match status" value="1"/>
</dbReference>
<dbReference type="Proteomes" id="UP001232343">
    <property type="component" value="Unassembled WGS sequence"/>
</dbReference>
<keyword evidence="4 6" id="KW-0732">Signal</keyword>
<feature type="signal peptide" evidence="6">
    <location>
        <begin position="1"/>
        <end position="27"/>
    </location>
</feature>
<dbReference type="InterPro" id="IPR050490">
    <property type="entry name" value="Bact_solute-bd_prot1"/>
</dbReference>
<dbReference type="EMBL" id="JAUSUO010000015">
    <property type="protein sequence ID" value="MDQ0345283.1"/>
    <property type="molecule type" value="Genomic_DNA"/>
</dbReference>
<dbReference type="PANTHER" id="PTHR43649">
    <property type="entry name" value="ARABINOSE-BINDING PROTEIN-RELATED"/>
    <property type="match status" value="1"/>
</dbReference>
<protein>
    <submittedName>
        <fullName evidence="7">ABC-type glycerol-3-phosphate transport system substrate-binding protein</fullName>
    </submittedName>
</protein>
<feature type="compositionally biased region" description="Acidic residues" evidence="5">
    <location>
        <begin position="40"/>
        <end position="52"/>
    </location>
</feature>
<comment type="caution">
    <text evidence="7">The sequence shown here is derived from an EMBL/GenBank/DDBJ whole genome shotgun (WGS) entry which is preliminary data.</text>
</comment>
<dbReference type="PANTHER" id="PTHR43649:SF31">
    <property type="entry name" value="SN-GLYCEROL-3-PHOSPHATE-BINDING PERIPLASMIC PROTEIN UGPB"/>
    <property type="match status" value="1"/>
</dbReference>
<evidence type="ECO:0000256" key="6">
    <source>
        <dbReference type="SAM" id="SignalP"/>
    </source>
</evidence>
<name>A0ABU0DA99_9BACI</name>
<evidence type="ECO:0000256" key="5">
    <source>
        <dbReference type="SAM" id="MobiDB-lite"/>
    </source>
</evidence>
<evidence type="ECO:0000256" key="2">
    <source>
        <dbReference type="ARBA" id="ARBA00008520"/>
    </source>
</evidence>
<proteinExistence type="inferred from homology"/>
<keyword evidence="3" id="KW-0813">Transport</keyword>
<evidence type="ECO:0000256" key="3">
    <source>
        <dbReference type="ARBA" id="ARBA00022448"/>
    </source>
</evidence>
<accession>A0ABU0DA99</accession>
<dbReference type="Gene3D" id="3.40.190.10">
    <property type="entry name" value="Periplasmic binding protein-like II"/>
    <property type="match status" value="1"/>
</dbReference>
<evidence type="ECO:0000313" key="8">
    <source>
        <dbReference type="Proteomes" id="UP001232343"/>
    </source>
</evidence>
<evidence type="ECO:0000256" key="4">
    <source>
        <dbReference type="ARBA" id="ARBA00022729"/>
    </source>
</evidence>
<reference evidence="7 8" key="1">
    <citation type="submission" date="2023-07" db="EMBL/GenBank/DDBJ databases">
        <title>Genomic Encyclopedia of Type Strains, Phase IV (KMG-IV): sequencing the most valuable type-strain genomes for metagenomic binning, comparative biology and taxonomic classification.</title>
        <authorList>
            <person name="Goeker M."/>
        </authorList>
    </citation>
    <scope>NUCLEOTIDE SEQUENCE [LARGE SCALE GENOMIC DNA]</scope>
    <source>
        <strain evidence="7 8">DSM 27848</strain>
    </source>
</reference>
<dbReference type="RefSeq" id="WP_244683523.1">
    <property type="nucleotide sequence ID" value="NZ_JALIRM010000019.1"/>
</dbReference>
<evidence type="ECO:0000313" key="7">
    <source>
        <dbReference type="EMBL" id="MDQ0345283.1"/>
    </source>
</evidence>
<evidence type="ECO:0000256" key="1">
    <source>
        <dbReference type="ARBA" id="ARBA00004196"/>
    </source>
</evidence>
<dbReference type="PROSITE" id="PS51257">
    <property type="entry name" value="PROKAR_LIPOPROTEIN"/>
    <property type="match status" value="1"/>
</dbReference>
<feature type="region of interest" description="Disordered" evidence="5">
    <location>
        <begin position="26"/>
        <end position="52"/>
    </location>
</feature>
<keyword evidence="8" id="KW-1185">Reference proteome</keyword>
<comment type="similarity">
    <text evidence="2">Belongs to the bacterial solute-binding protein 1 family.</text>
</comment>
<feature type="chain" id="PRO_5045684573" evidence="6">
    <location>
        <begin position="28"/>
        <end position="444"/>
    </location>
</feature>
<gene>
    <name evidence="7" type="ORF">J2S14_004139</name>
</gene>
<organism evidence="7 8">
    <name type="scientific">Lederbergia wuyishanensis</name>
    <dbReference type="NCBI Taxonomy" id="1347903"/>
    <lineage>
        <taxon>Bacteria</taxon>
        <taxon>Bacillati</taxon>
        <taxon>Bacillota</taxon>
        <taxon>Bacilli</taxon>
        <taxon>Bacillales</taxon>
        <taxon>Bacillaceae</taxon>
        <taxon>Lederbergia</taxon>
    </lineage>
</organism>
<dbReference type="SUPFAM" id="SSF53850">
    <property type="entry name" value="Periplasmic binding protein-like II"/>
    <property type="match status" value="1"/>
</dbReference>
<sequence>MKKFYLSFLIMTIFVLFLAACSSGQQSSGTNNDQEKESEPKEEEVVQEEEPEETYDLGGRVIKIVDHYDRNPLIGTEFGDIRQELLEAAEKKYNVKIEYVVVPFDEKVNQLTTSILAGDPYADIIGLSATQAGPLIQQDFFYALDDIVDLSKSKMTQGMKDIGKVNEKAYMMKFQVNESGGMYYNKTMFEEAGLQDPYELQKNGEWTWEAMLDAAKKLTKDGVYGLSADPSIISEYSIFSNDAQFLDTNTGEIVLDSPNSIEALDFVVSLYNEHKVIKPNEGNDWEDPRRYFTEGLVGMTQGWIWEAYDRVEAPFEWGYVMWPKGPKASSNVVPLSDVSGDFIPKGVKDPEVVYKIWEDLQIWDGWEDDVVDWFESVLPSEEAIDTAVTMLDNIKPNYWKVYNLNDAFYETFSNIAHGEESPTQAIAKIKGEAQARVDEFLGKK</sequence>
<comment type="subcellular location">
    <subcellularLocation>
        <location evidence="1">Cell envelope</location>
    </subcellularLocation>
</comment>
<dbReference type="InterPro" id="IPR006059">
    <property type="entry name" value="SBP"/>
</dbReference>